<evidence type="ECO:0000313" key="2">
    <source>
        <dbReference type="EMBL" id="KIJ64872.1"/>
    </source>
</evidence>
<dbReference type="OrthoDB" id="3357408at2759"/>
<keyword evidence="1" id="KW-0812">Transmembrane</keyword>
<evidence type="ECO:0000256" key="1">
    <source>
        <dbReference type="SAM" id="Phobius"/>
    </source>
</evidence>
<feature type="transmembrane region" description="Helical" evidence="1">
    <location>
        <begin position="174"/>
        <end position="194"/>
    </location>
</feature>
<feature type="transmembrane region" description="Helical" evidence="1">
    <location>
        <begin position="132"/>
        <end position="154"/>
    </location>
</feature>
<dbReference type="EMBL" id="KN839845">
    <property type="protein sequence ID" value="KIJ64872.1"/>
    <property type="molecule type" value="Genomic_DNA"/>
</dbReference>
<keyword evidence="1" id="KW-0472">Membrane</keyword>
<reference evidence="2 3" key="1">
    <citation type="submission" date="2014-04" db="EMBL/GenBank/DDBJ databases">
        <title>Evolutionary Origins and Diversification of the Mycorrhizal Mutualists.</title>
        <authorList>
            <consortium name="DOE Joint Genome Institute"/>
            <consortium name="Mycorrhizal Genomics Consortium"/>
            <person name="Kohler A."/>
            <person name="Kuo A."/>
            <person name="Nagy L.G."/>
            <person name="Floudas D."/>
            <person name="Copeland A."/>
            <person name="Barry K.W."/>
            <person name="Cichocki N."/>
            <person name="Veneault-Fourrey C."/>
            <person name="LaButti K."/>
            <person name="Lindquist E.A."/>
            <person name="Lipzen A."/>
            <person name="Lundell T."/>
            <person name="Morin E."/>
            <person name="Murat C."/>
            <person name="Riley R."/>
            <person name="Ohm R."/>
            <person name="Sun H."/>
            <person name="Tunlid A."/>
            <person name="Henrissat B."/>
            <person name="Grigoriev I.V."/>
            <person name="Hibbett D.S."/>
            <person name="Martin F."/>
        </authorList>
    </citation>
    <scope>NUCLEOTIDE SEQUENCE [LARGE SCALE GENOMIC DNA]</scope>
    <source>
        <strain evidence="2 3">MD-312</strain>
    </source>
</reference>
<name>A0A0C9WG62_9AGAM</name>
<organism evidence="2 3">
    <name type="scientific">Hydnomerulius pinastri MD-312</name>
    <dbReference type="NCBI Taxonomy" id="994086"/>
    <lineage>
        <taxon>Eukaryota</taxon>
        <taxon>Fungi</taxon>
        <taxon>Dikarya</taxon>
        <taxon>Basidiomycota</taxon>
        <taxon>Agaricomycotina</taxon>
        <taxon>Agaricomycetes</taxon>
        <taxon>Agaricomycetidae</taxon>
        <taxon>Boletales</taxon>
        <taxon>Boletales incertae sedis</taxon>
        <taxon>Leucogyrophana</taxon>
    </lineage>
</organism>
<protein>
    <submittedName>
        <fullName evidence="2">Uncharacterized protein</fullName>
    </submittedName>
</protein>
<keyword evidence="1" id="KW-1133">Transmembrane helix</keyword>
<gene>
    <name evidence="2" type="ORF">HYDPIDRAFT_28226</name>
</gene>
<feature type="transmembrane region" description="Helical" evidence="1">
    <location>
        <begin position="53"/>
        <end position="80"/>
    </location>
</feature>
<feature type="transmembrane region" description="Helical" evidence="1">
    <location>
        <begin position="20"/>
        <end position="41"/>
    </location>
</feature>
<dbReference type="AlphaFoldDB" id="A0A0C9WG62"/>
<feature type="transmembrane region" description="Helical" evidence="1">
    <location>
        <begin position="215"/>
        <end position="239"/>
    </location>
</feature>
<keyword evidence="3" id="KW-1185">Reference proteome</keyword>
<feature type="transmembrane region" description="Helical" evidence="1">
    <location>
        <begin position="100"/>
        <end position="120"/>
    </location>
</feature>
<proteinExistence type="predicted"/>
<dbReference type="HOGENOM" id="CLU_044614_3_1_1"/>
<evidence type="ECO:0000313" key="3">
    <source>
        <dbReference type="Proteomes" id="UP000053820"/>
    </source>
</evidence>
<sequence length="338" mass="37243">MASNVLQGLPPMGKISLIGIWMETVLYGVNVIIYGLCMFVLWREKRGLEMLSITSTVLFLMCTIHVAASLRQMLEAFIYAPSDVPNYSTLYWLSQTAPMAVLKAVLYDNLVFLQDIVLIWRLYIVWGRNWKVVVLPIIAEGAHMACAYAATAVITQPGTQLYNSLFSRLGSSGWALDITLNVSVTLAIALRLWWMGRRVSALYDPVSARYNRYASVIYTVVESGGLFAAVTVVMLGLYVGNSPVAFTGLDIASQLAVLSPLLIVVRVGLGMTHGLPKAYEQVTASPSMQRAARDGHSVQTAGSRMEGPRIEFPRTHELELDNISDRSQTFATGRDVKV</sequence>
<accession>A0A0C9WG62</accession>
<feature type="transmembrane region" description="Helical" evidence="1">
    <location>
        <begin position="251"/>
        <end position="269"/>
    </location>
</feature>
<dbReference type="Proteomes" id="UP000053820">
    <property type="component" value="Unassembled WGS sequence"/>
</dbReference>